<proteinExistence type="inferred from homology"/>
<accession>A0A926HY01</accession>
<reference evidence="3" key="1">
    <citation type="submission" date="2020-08" db="EMBL/GenBank/DDBJ databases">
        <title>Genome public.</title>
        <authorList>
            <person name="Liu C."/>
            <person name="Sun Q."/>
        </authorList>
    </citation>
    <scope>NUCLEOTIDE SEQUENCE</scope>
    <source>
        <strain evidence="3">NSJ-63</strain>
    </source>
</reference>
<protein>
    <submittedName>
        <fullName evidence="3">SDR family oxidoreductase</fullName>
    </submittedName>
</protein>
<organism evidence="3 4">
    <name type="scientific">Guopingia tenuis</name>
    <dbReference type="NCBI Taxonomy" id="2763656"/>
    <lineage>
        <taxon>Bacteria</taxon>
        <taxon>Bacillati</taxon>
        <taxon>Bacillota</taxon>
        <taxon>Clostridia</taxon>
        <taxon>Christensenellales</taxon>
        <taxon>Christensenellaceae</taxon>
        <taxon>Guopingia</taxon>
    </lineage>
</organism>
<evidence type="ECO:0000256" key="1">
    <source>
        <dbReference type="ARBA" id="ARBA00006484"/>
    </source>
</evidence>
<dbReference type="InterPro" id="IPR050259">
    <property type="entry name" value="SDR"/>
</dbReference>
<evidence type="ECO:0000313" key="4">
    <source>
        <dbReference type="Proteomes" id="UP000617951"/>
    </source>
</evidence>
<dbReference type="RefSeq" id="WP_249280881.1">
    <property type="nucleotide sequence ID" value="NZ_JACRSS010000006.1"/>
</dbReference>
<comment type="caution">
    <text evidence="3">The sequence shown here is derived from an EMBL/GenBank/DDBJ whole genome shotgun (WGS) entry which is preliminary data.</text>
</comment>
<dbReference type="Proteomes" id="UP000617951">
    <property type="component" value="Unassembled WGS sequence"/>
</dbReference>
<dbReference type="CDD" id="cd05233">
    <property type="entry name" value="SDR_c"/>
    <property type="match status" value="1"/>
</dbReference>
<evidence type="ECO:0000256" key="2">
    <source>
        <dbReference type="ARBA" id="ARBA00023221"/>
    </source>
</evidence>
<keyword evidence="2" id="KW-0443">Lipid metabolism</keyword>
<sequence length="251" mass="27060">MRLLEGKTAIVYGGSGVLGSKIARELYEQGTKTAIHCFHGWERAQKLAEELDPSGKNAIAVQADCGDPQAPAGLVEKVRNTFGSVDIVVNAVHPPFEPVDVADSKDGDWKLHLDAMMSGYHIFQTAIPVMREQQFGRLIYISAAMAVRYGAGCSMYTAVKRGMNGFCRTLAIEEAKNNILVNIVAPGGVADAETETGEDWDEMTKEFIAKCALGRFATSKEVANTVVYFASDLAEGITGQTLYVSGGEIML</sequence>
<dbReference type="SUPFAM" id="SSF51735">
    <property type="entry name" value="NAD(P)-binding Rossmann-fold domains"/>
    <property type="match status" value="1"/>
</dbReference>
<keyword evidence="2" id="KW-0753">Steroid metabolism</keyword>
<dbReference type="Pfam" id="PF13561">
    <property type="entry name" value="adh_short_C2"/>
    <property type="match status" value="1"/>
</dbReference>
<gene>
    <name evidence="3" type="ORF">H8693_10150</name>
</gene>
<dbReference type="PANTHER" id="PTHR42879:SF2">
    <property type="entry name" value="3-OXOACYL-[ACYL-CARRIER-PROTEIN] REDUCTASE FABG"/>
    <property type="match status" value="1"/>
</dbReference>
<dbReference type="PANTHER" id="PTHR42879">
    <property type="entry name" value="3-OXOACYL-(ACYL-CARRIER-PROTEIN) REDUCTASE"/>
    <property type="match status" value="1"/>
</dbReference>
<dbReference type="PRINTS" id="PR00081">
    <property type="entry name" value="GDHRDH"/>
</dbReference>
<evidence type="ECO:0000313" key="3">
    <source>
        <dbReference type="EMBL" id="MBC8539286.1"/>
    </source>
</evidence>
<dbReference type="GO" id="GO:0008202">
    <property type="term" value="P:steroid metabolic process"/>
    <property type="evidence" value="ECO:0007669"/>
    <property type="project" value="UniProtKB-KW"/>
</dbReference>
<dbReference type="AlphaFoldDB" id="A0A926HY01"/>
<comment type="similarity">
    <text evidence="1">Belongs to the short-chain dehydrogenases/reductases (SDR) family.</text>
</comment>
<dbReference type="EMBL" id="JACRSS010000006">
    <property type="protein sequence ID" value="MBC8539286.1"/>
    <property type="molecule type" value="Genomic_DNA"/>
</dbReference>
<dbReference type="InterPro" id="IPR036291">
    <property type="entry name" value="NAD(P)-bd_dom_sf"/>
</dbReference>
<dbReference type="Gene3D" id="3.40.50.720">
    <property type="entry name" value="NAD(P)-binding Rossmann-like Domain"/>
    <property type="match status" value="1"/>
</dbReference>
<name>A0A926HY01_9FIRM</name>
<keyword evidence="4" id="KW-1185">Reference proteome</keyword>
<dbReference type="InterPro" id="IPR002347">
    <property type="entry name" value="SDR_fam"/>
</dbReference>